<proteinExistence type="predicted"/>
<gene>
    <name evidence="7" type="ORF">GGR89_000709</name>
</gene>
<dbReference type="EMBL" id="JAATJB010000002">
    <property type="protein sequence ID" value="NJB96409.1"/>
    <property type="molecule type" value="Genomic_DNA"/>
</dbReference>
<dbReference type="GO" id="GO:0003755">
    <property type="term" value="F:peptidyl-prolyl cis-trans isomerase activity"/>
    <property type="evidence" value="ECO:0007669"/>
    <property type="project" value="UniProtKB-KW"/>
</dbReference>
<evidence type="ECO:0000259" key="6">
    <source>
        <dbReference type="PROSITE" id="PS50072"/>
    </source>
</evidence>
<dbReference type="InterPro" id="IPR002130">
    <property type="entry name" value="Cyclophilin-type_PPIase_dom"/>
</dbReference>
<keyword evidence="8" id="KW-1185">Reference proteome</keyword>
<comment type="caution">
    <text evidence="7">The sequence shown here is derived from an EMBL/GenBank/DDBJ whole genome shotgun (WGS) entry which is preliminary data.</text>
</comment>
<dbReference type="CDD" id="cd00317">
    <property type="entry name" value="cyclophilin"/>
    <property type="match status" value="1"/>
</dbReference>
<organism evidence="7 8">
    <name type="scientific">Sphingomonas trueperi</name>
    <dbReference type="NCBI Taxonomy" id="53317"/>
    <lineage>
        <taxon>Bacteria</taxon>
        <taxon>Pseudomonadati</taxon>
        <taxon>Pseudomonadota</taxon>
        <taxon>Alphaproteobacteria</taxon>
        <taxon>Sphingomonadales</taxon>
        <taxon>Sphingomonadaceae</taxon>
        <taxon>Sphingomonas</taxon>
    </lineage>
</organism>
<dbReference type="RefSeq" id="WP_241213501.1">
    <property type="nucleotide sequence ID" value="NZ_BAAADY010000030.1"/>
</dbReference>
<feature type="chain" id="PRO_5031489799" description="peptidylprolyl isomerase" evidence="5">
    <location>
        <begin position="22"/>
        <end position="263"/>
    </location>
</feature>
<keyword evidence="3 7" id="KW-0413">Isomerase</keyword>
<protein>
    <recommendedName>
        <fullName evidence="1">peptidylprolyl isomerase</fullName>
        <ecNumber evidence="1">5.2.1.8</ecNumber>
    </recommendedName>
</protein>
<feature type="region of interest" description="Disordered" evidence="4">
    <location>
        <begin position="107"/>
        <end position="162"/>
    </location>
</feature>
<dbReference type="EC" id="5.2.1.8" evidence="1"/>
<evidence type="ECO:0000256" key="3">
    <source>
        <dbReference type="ARBA" id="ARBA00023235"/>
    </source>
</evidence>
<evidence type="ECO:0000256" key="1">
    <source>
        <dbReference type="ARBA" id="ARBA00013194"/>
    </source>
</evidence>
<dbReference type="SUPFAM" id="SSF50891">
    <property type="entry name" value="Cyclophilin-like"/>
    <property type="match status" value="1"/>
</dbReference>
<reference evidence="7 8" key="1">
    <citation type="submission" date="2020-03" db="EMBL/GenBank/DDBJ databases">
        <title>Genomic Encyclopedia of Type Strains, Phase IV (KMG-IV): sequencing the most valuable type-strain genomes for metagenomic binning, comparative biology and taxonomic classification.</title>
        <authorList>
            <person name="Goeker M."/>
        </authorList>
    </citation>
    <scope>NUCLEOTIDE SEQUENCE [LARGE SCALE GENOMIC DNA]</scope>
    <source>
        <strain evidence="7 8">DSM 7225</strain>
    </source>
</reference>
<keyword evidence="2" id="KW-0697">Rotamase</keyword>
<feature type="compositionally biased region" description="Low complexity" evidence="4">
    <location>
        <begin position="226"/>
        <end position="257"/>
    </location>
</feature>
<dbReference type="AlphaFoldDB" id="A0A7X6BAW8"/>
<keyword evidence="5" id="KW-0732">Signal</keyword>
<feature type="signal peptide" evidence="5">
    <location>
        <begin position="1"/>
        <end position="21"/>
    </location>
</feature>
<name>A0A7X6BAW8_9SPHN</name>
<sequence>MRFLATMAAMAATLFAVPALAQGGGGKPQPIIEPFKGVNADVNTRPAVLVPADPENTWVLDLSTGGRVLIRLRPDVAPKMVERIKTLTRRHFYDGLTFHRVVDDPYNIAQGGDPKGDGTGDSDLPNVPAEFSSLPHVRGTVSAARRGAPDNATAEQKTEAENSANSQFFIMMQPKLAFDHDYTVFGRVTSGMEWVDKIARGEPPQHPTVIIHAYIESDNPPPYQPLAPATPAATGPTLIPVAPTAPAAAKPAPAAKKPAPKKK</sequence>
<evidence type="ECO:0000313" key="8">
    <source>
        <dbReference type="Proteomes" id="UP000531251"/>
    </source>
</evidence>
<evidence type="ECO:0000256" key="2">
    <source>
        <dbReference type="ARBA" id="ARBA00023110"/>
    </source>
</evidence>
<evidence type="ECO:0000313" key="7">
    <source>
        <dbReference type="EMBL" id="NJB96409.1"/>
    </source>
</evidence>
<dbReference type="PROSITE" id="PS50072">
    <property type="entry name" value="CSA_PPIASE_2"/>
    <property type="match status" value="1"/>
</dbReference>
<dbReference type="PANTHER" id="PTHR45625">
    <property type="entry name" value="PEPTIDYL-PROLYL CIS-TRANS ISOMERASE-RELATED"/>
    <property type="match status" value="1"/>
</dbReference>
<dbReference type="Proteomes" id="UP000531251">
    <property type="component" value="Unassembled WGS sequence"/>
</dbReference>
<evidence type="ECO:0000256" key="4">
    <source>
        <dbReference type="SAM" id="MobiDB-lite"/>
    </source>
</evidence>
<dbReference type="PANTHER" id="PTHR45625:SF4">
    <property type="entry name" value="PEPTIDYLPROLYL ISOMERASE DOMAIN AND WD REPEAT-CONTAINING PROTEIN 1"/>
    <property type="match status" value="1"/>
</dbReference>
<dbReference type="Pfam" id="PF00160">
    <property type="entry name" value="Pro_isomerase"/>
    <property type="match status" value="1"/>
</dbReference>
<dbReference type="InterPro" id="IPR029000">
    <property type="entry name" value="Cyclophilin-like_dom_sf"/>
</dbReference>
<accession>A0A7X6BAW8</accession>
<dbReference type="InterPro" id="IPR044666">
    <property type="entry name" value="Cyclophilin_A-like"/>
</dbReference>
<feature type="region of interest" description="Disordered" evidence="4">
    <location>
        <begin position="222"/>
        <end position="263"/>
    </location>
</feature>
<evidence type="ECO:0000256" key="5">
    <source>
        <dbReference type="SAM" id="SignalP"/>
    </source>
</evidence>
<dbReference type="Gene3D" id="2.40.100.10">
    <property type="entry name" value="Cyclophilin-like"/>
    <property type="match status" value="1"/>
</dbReference>
<feature type="domain" description="PPIase cyclophilin-type" evidence="6">
    <location>
        <begin position="66"/>
        <end position="236"/>
    </location>
</feature>